<keyword evidence="2" id="KW-1185">Reference proteome</keyword>
<dbReference type="EMBL" id="BMCK01000001">
    <property type="protein sequence ID" value="GGD10563.1"/>
    <property type="molecule type" value="Genomic_DNA"/>
</dbReference>
<dbReference type="Proteomes" id="UP000630594">
    <property type="component" value="Unassembled WGS sequence"/>
</dbReference>
<reference evidence="2" key="1">
    <citation type="journal article" date="2019" name="Int. J. Syst. Evol. Microbiol.">
        <title>The Global Catalogue of Microorganisms (GCM) 10K type strain sequencing project: providing services to taxonomists for standard genome sequencing and annotation.</title>
        <authorList>
            <consortium name="The Broad Institute Genomics Platform"/>
            <consortium name="The Broad Institute Genome Sequencing Center for Infectious Disease"/>
            <person name="Wu L."/>
            <person name="Ma J."/>
        </authorList>
    </citation>
    <scope>NUCLEOTIDE SEQUENCE [LARGE SCALE GENOMIC DNA]</scope>
    <source>
        <strain evidence="2">CCM 7403</strain>
    </source>
</reference>
<evidence type="ECO:0008006" key="3">
    <source>
        <dbReference type="Google" id="ProtNLM"/>
    </source>
</evidence>
<protein>
    <recommendedName>
        <fullName evidence="3">Exo-alpha-sialidase</fullName>
    </recommendedName>
</protein>
<sequence length="298" mass="31684">MSGRRARARLPDTPHIGVHAMNRSRLATATLALTTTILAAGCSSETPTQVPSPDATEVGHIHGLGIDPADDTLYVATHFGLFHVTDDEEPTRVADRYQDTMAFTVVGPGHFLGSGHPDLREDLPPHLGLIESIDAGQTWRPLALQGKADFHILEPAGDVLYAYDATSGRLLRTKDRATFEEVLTAPLLSVAITETQDQLIATTDQAQLITINPETGETRKLGGPATTYLDTAPDGTLAAIAPDGAIHISSDDGQDWKEVGSIGGQPAAFTISDQGWYAATDTTVLRSTDSGATWARVL</sequence>
<comment type="caution">
    <text evidence="1">The sequence shown here is derived from an EMBL/GenBank/DDBJ whole genome shotgun (WGS) entry which is preliminary data.</text>
</comment>
<dbReference type="SUPFAM" id="SSF110296">
    <property type="entry name" value="Oligoxyloglucan reducing end-specific cellobiohydrolase"/>
    <property type="match status" value="1"/>
</dbReference>
<accession>A0ABQ1Q2A7</accession>
<gene>
    <name evidence="1" type="ORF">GCM10007231_06650</name>
</gene>
<dbReference type="Gene3D" id="2.130.10.10">
    <property type="entry name" value="YVTN repeat-like/Quinoprotein amine dehydrogenase"/>
    <property type="match status" value="1"/>
</dbReference>
<dbReference type="InterPro" id="IPR054817">
    <property type="entry name" value="Glycosyl_F510_1955-like"/>
</dbReference>
<proteinExistence type="predicted"/>
<organism evidence="1 2">
    <name type="scientific">Nocardioides daphniae</name>
    <dbReference type="NCBI Taxonomy" id="402297"/>
    <lineage>
        <taxon>Bacteria</taxon>
        <taxon>Bacillati</taxon>
        <taxon>Actinomycetota</taxon>
        <taxon>Actinomycetes</taxon>
        <taxon>Propionibacteriales</taxon>
        <taxon>Nocardioidaceae</taxon>
        <taxon>Nocardioides</taxon>
    </lineage>
</organism>
<dbReference type="InterPro" id="IPR015943">
    <property type="entry name" value="WD40/YVTN_repeat-like_dom_sf"/>
</dbReference>
<dbReference type="NCBIfam" id="NF045728">
    <property type="entry name" value="glycosyl_F510_1955"/>
    <property type="match status" value="1"/>
</dbReference>
<evidence type="ECO:0000313" key="2">
    <source>
        <dbReference type="Proteomes" id="UP000630594"/>
    </source>
</evidence>
<evidence type="ECO:0000313" key="1">
    <source>
        <dbReference type="EMBL" id="GGD10563.1"/>
    </source>
</evidence>
<name>A0ABQ1Q2A7_9ACTN</name>